<comment type="caution">
    <text evidence="2">The sequence shown here is derived from an EMBL/GenBank/DDBJ whole genome shotgun (WGS) entry which is preliminary data.</text>
</comment>
<proteinExistence type="predicted"/>
<dbReference type="AlphaFoldDB" id="A0A834M3Y8"/>
<evidence type="ECO:0000256" key="1">
    <source>
        <dbReference type="SAM" id="MobiDB-lite"/>
    </source>
</evidence>
<dbReference type="Proteomes" id="UP000625711">
    <property type="component" value="Unassembled WGS sequence"/>
</dbReference>
<organism evidence="2 3">
    <name type="scientific">Rhynchophorus ferrugineus</name>
    <name type="common">Red palm weevil</name>
    <name type="synonym">Curculio ferrugineus</name>
    <dbReference type="NCBI Taxonomy" id="354439"/>
    <lineage>
        <taxon>Eukaryota</taxon>
        <taxon>Metazoa</taxon>
        <taxon>Ecdysozoa</taxon>
        <taxon>Arthropoda</taxon>
        <taxon>Hexapoda</taxon>
        <taxon>Insecta</taxon>
        <taxon>Pterygota</taxon>
        <taxon>Neoptera</taxon>
        <taxon>Endopterygota</taxon>
        <taxon>Coleoptera</taxon>
        <taxon>Polyphaga</taxon>
        <taxon>Cucujiformia</taxon>
        <taxon>Curculionidae</taxon>
        <taxon>Dryophthorinae</taxon>
        <taxon>Rhynchophorus</taxon>
    </lineage>
</organism>
<gene>
    <name evidence="2" type="ORF">GWI33_019774</name>
</gene>
<sequence length="74" mass="8468">MRNRERVRGPARRPVFHNSRSAERNGTKKVLFLNGGYITPLENRLARVFQMFRREDIFGTKSTNNVAGYGAGLN</sequence>
<name>A0A834M3Y8_RHYFE</name>
<evidence type="ECO:0000313" key="3">
    <source>
        <dbReference type="Proteomes" id="UP000625711"/>
    </source>
</evidence>
<accession>A0A834M3Y8</accession>
<protein>
    <submittedName>
        <fullName evidence="2">Uncharacterized protein</fullName>
    </submittedName>
</protein>
<keyword evidence="3" id="KW-1185">Reference proteome</keyword>
<dbReference type="EMBL" id="JAACXV010014481">
    <property type="protein sequence ID" value="KAF7266956.1"/>
    <property type="molecule type" value="Genomic_DNA"/>
</dbReference>
<evidence type="ECO:0000313" key="2">
    <source>
        <dbReference type="EMBL" id="KAF7266956.1"/>
    </source>
</evidence>
<reference evidence="2" key="1">
    <citation type="submission" date="2020-08" db="EMBL/GenBank/DDBJ databases">
        <title>Genome sequencing and assembly of the red palm weevil Rhynchophorus ferrugineus.</title>
        <authorList>
            <person name="Dias G.B."/>
            <person name="Bergman C.M."/>
            <person name="Manee M."/>
        </authorList>
    </citation>
    <scope>NUCLEOTIDE SEQUENCE</scope>
    <source>
        <strain evidence="2">AA-2017</strain>
        <tissue evidence="2">Whole larva</tissue>
    </source>
</reference>
<feature type="region of interest" description="Disordered" evidence="1">
    <location>
        <begin position="1"/>
        <end position="22"/>
    </location>
</feature>